<evidence type="ECO:0000256" key="4">
    <source>
        <dbReference type="ARBA" id="ARBA00022741"/>
    </source>
</evidence>
<dbReference type="PANTHER" id="PTHR30153:SF2">
    <property type="entry name" value="REPLICATIVE DNA HELICASE"/>
    <property type="match status" value="1"/>
</dbReference>
<dbReference type="GO" id="GO:1990077">
    <property type="term" value="C:primosome complex"/>
    <property type="evidence" value="ECO:0007669"/>
    <property type="project" value="UniProtKB-KW"/>
</dbReference>
<dbReference type="GO" id="GO:0043139">
    <property type="term" value="F:5'-3' DNA helicase activity"/>
    <property type="evidence" value="ECO:0007669"/>
    <property type="project" value="UniProtKB-EC"/>
</dbReference>
<comment type="catalytic activity">
    <reaction evidence="11">
        <text>ATP + H2O = ADP + phosphate + H(+)</text>
        <dbReference type="Rhea" id="RHEA:13065"/>
        <dbReference type="ChEBI" id="CHEBI:15377"/>
        <dbReference type="ChEBI" id="CHEBI:15378"/>
        <dbReference type="ChEBI" id="CHEBI:30616"/>
        <dbReference type="ChEBI" id="CHEBI:43474"/>
        <dbReference type="ChEBI" id="CHEBI:456216"/>
        <dbReference type="EC" id="5.6.2.3"/>
    </reaction>
</comment>
<dbReference type="OrthoDB" id="8109470at2"/>
<evidence type="ECO:0000256" key="3">
    <source>
        <dbReference type="ARBA" id="ARBA00022705"/>
    </source>
</evidence>
<dbReference type="STRING" id="1122133.SAMN02745157_4843"/>
<dbReference type="PANTHER" id="PTHR30153">
    <property type="entry name" value="REPLICATIVE DNA HELICASE DNAB"/>
    <property type="match status" value="1"/>
</dbReference>
<evidence type="ECO:0000256" key="8">
    <source>
        <dbReference type="ARBA" id="ARBA00023125"/>
    </source>
</evidence>
<evidence type="ECO:0000256" key="5">
    <source>
        <dbReference type="ARBA" id="ARBA00022801"/>
    </source>
</evidence>
<dbReference type="PROSITE" id="PS51199">
    <property type="entry name" value="SF4_HELICASE"/>
    <property type="match status" value="1"/>
</dbReference>
<evidence type="ECO:0000256" key="9">
    <source>
        <dbReference type="ARBA" id="ARBA00023235"/>
    </source>
</evidence>
<evidence type="ECO:0000256" key="10">
    <source>
        <dbReference type="ARBA" id="ARBA00044969"/>
    </source>
</evidence>
<keyword evidence="5" id="KW-0378">Hydrolase</keyword>
<organism evidence="13 14">
    <name type="scientific">Kaistia soli DSM 19436</name>
    <dbReference type="NCBI Taxonomy" id="1122133"/>
    <lineage>
        <taxon>Bacteria</taxon>
        <taxon>Pseudomonadati</taxon>
        <taxon>Pseudomonadota</taxon>
        <taxon>Alphaproteobacteria</taxon>
        <taxon>Hyphomicrobiales</taxon>
        <taxon>Kaistiaceae</taxon>
        <taxon>Kaistia</taxon>
    </lineage>
</organism>
<evidence type="ECO:0000259" key="12">
    <source>
        <dbReference type="PROSITE" id="PS51199"/>
    </source>
</evidence>
<dbReference type="SUPFAM" id="SSF52540">
    <property type="entry name" value="P-loop containing nucleoside triphosphate hydrolases"/>
    <property type="match status" value="1"/>
</dbReference>
<comment type="similarity">
    <text evidence="1">Belongs to the helicase family. DnaB subfamily.</text>
</comment>
<dbReference type="InterPro" id="IPR007694">
    <property type="entry name" value="DNA_helicase_DnaB-like_C"/>
</dbReference>
<keyword evidence="7" id="KW-0067">ATP-binding</keyword>
<evidence type="ECO:0000313" key="13">
    <source>
        <dbReference type="EMBL" id="SHG79202.1"/>
    </source>
</evidence>
<evidence type="ECO:0000256" key="2">
    <source>
        <dbReference type="ARBA" id="ARBA00022515"/>
    </source>
</evidence>
<dbReference type="Pfam" id="PF00772">
    <property type="entry name" value="DnaB"/>
    <property type="match status" value="1"/>
</dbReference>
<sequence length="476" mass="52463">MSNVHPFQPYDEPLPLPQNLELEIGLIGCLMRDQAIFDRVAGFVDADDFFLQIHKDIWRASAALIAQGRPANPVTLKGAFDPSIRVEHWTLIEYLIHLMSEAGLPMNAVDYAQGIRALAIRRAMIRAAEDIREMAMAASPIAKIEAILKDCEEAFSEAAGRHKPVEDIDPAQQAINEISHAYQRQASDAVPWFLSEIGAVLGDDLEYGWLVGLLADSGGGKTSFALQQAEHALRKGVPVLFLSGDQKPAEVYRQIASQRASVQSSDLRKGRASEQEVAASIAVINDLSKRPLQVRKMGRPTTAEISMWVRAFNRQFGKGLVIIDHAKRVGFTDRRAMLAEGVNQVYGDLKALMQETENAGLLLMQRNSDGGGRDNPRPVRSDCYGGAGALENLDGLIALYVEEQWTSHLLAMARTDKRKDEIRARAALAKDLAEIVGLKARFGPGGNSQEIKREARYTRFASLVDDWRGGQQGLEL</sequence>
<evidence type="ECO:0000256" key="7">
    <source>
        <dbReference type="ARBA" id="ARBA00022840"/>
    </source>
</evidence>
<dbReference type="EMBL" id="FQUP01000007">
    <property type="protein sequence ID" value="SHG79202.1"/>
    <property type="molecule type" value="Genomic_DNA"/>
</dbReference>
<dbReference type="EC" id="5.6.2.3" evidence="10"/>
<dbReference type="GO" id="GO:0005829">
    <property type="term" value="C:cytosol"/>
    <property type="evidence" value="ECO:0007669"/>
    <property type="project" value="TreeGrafter"/>
</dbReference>
<dbReference type="RefSeq" id="WP_073058200.1">
    <property type="nucleotide sequence ID" value="NZ_FQUP01000007.1"/>
</dbReference>
<keyword evidence="2" id="KW-0639">Primosome</keyword>
<keyword evidence="3" id="KW-0235">DNA replication</keyword>
<evidence type="ECO:0000256" key="6">
    <source>
        <dbReference type="ARBA" id="ARBA00022806"/>
    </source>
</evidence>
<dbReference type="GO" id="GO:0016787">
    <property type="term" value="F:hydrolase activity"/>
    <property type="evidence" value="ECO:0007669"/>
    <property type="project" value="UniProtKB-KW"/>
</dbReference>
<evidence type="ECO:0000256" key="11">
    <source>
        <dbReference type="ARBA" id="ARBA00048954"/>
    </source>
</evidence>
<dbReference type="InterPro" id="IPR007693">
    <property type="entry name" value="DNA_helicase_DnaB-like_N"/>
</dbReference>
<keyword evidence="9" id="KW-0413">Isomerase</keyword>
<name>A0A1M5MQ54_9HYPH</name>
<dbReference type="InterPro" id="IPR036185">
    <property type="entry name" value="DNA_heli_DnaB-like_N_sf"/>
</dbReference>
<dbReference type="GO" id="GO:0006269">
    <property type="term" value="P:DNA replication, synthesis of primer"/>
    <property type="evidence" value="ECO:0007669"/>
    <property type="project" value="UniProtKB-KW"/>
</dbReference>
<dbReference type="Gene3D" id="1.10.860.10">
    <property type="entry name" value="DNAb Helicase, Chain A"/>
    <property type="match status" value="1"/>
</dbReference>
<feature type="domain" description="SF4 helicase" evidence="12">
    <location>
        <begin position="183"/>
        <end position="467"/>
    </location>
</feature>
<dbReference type="GO" id="GO:0005524">
    <property type="term" value="F:ATP binding"/>
    <property type="evidence" value="ECO:0007669"/>
    <property type="project" value="UniProtKB-KW"/>
</dbReference>
<dbReference type="GO" id="GO:0003677">
    <property type="term" value="F:DNA binding"/>
    <property type="evidence" value="ECO:0007669"/>
    <property type="project" value="UniProtKB-KW"/>
</dbReference>
<dbReference type="InterPro" id="IPR027417">
    <property type="entry name" value="P-loop_NTPase"/>
</dbReference>
<proteinExistence type="inferred from homology"/>
<keyword evidence="6 13" id="KW-0347">Helicase</keyword>
<dbReference type="Pfam" id="PF03796">
    <property type="entry name" value="DnaB_C"/>
    <property type="match status" value="1"/>
</dbReference>
<protein>
    <recommendedName>
        <fullName evidence="10">DNA 5'-3' helicase</fullName>
        <ecNumber evidence="10">5.6.2.3</ecNumber>
    </recommendedName>
</protein>
<keyword evidence="14" id="KW-1185">Reference proteome</keyword>
<dbReference type="Proteomes" id="UP000184485">
    <property type="component" value="Unassembled WGS sequence"/>
</dbReference>
<gene>
    <name evidence="13" type="ORF">SAMN02745157_4843</name>
</gene>
<accession>A0A1M5MQ54</accession>
<dbReference type="Gene3D" id="3.40.50.300">
    <property type="entry name" value="P-loop containing nucleotide triphosphate hydrolases"/>
    <property type="match status" value="1"/>
</dbReference>
<evidence type="ECO:0000313" key="14">
    <source>
        <dbReference type="Proteomes" id="UP000184485"/>
    </source>
</evidence>
<evidence type="ECO:0000256" key="1">
    <source>
        <dbReference type="ARBA" id="ARBA00008428"/>
    </source>
</evidence>
<keyword evidence="8" id="KW-0238">DNA-binding</keyword>
<reference evidence="13 14" key="1">
    <citation type="submission" date="2016-11" db="EMBL/GenBank/DDBJ databases">
        <authorList>
            <person name="Jaros S."/>
            <person name="Januszkiewicz K."/>
            <person name="Wedrychowicz H."/>
        </authorList>
    </citation>
    <scope>NUCLEOTIDE SEQUENCE [LARGE SCALE GENOMIC DNA]</scope>
    <source>
        <strain evidence="13 14">DSM 19436</strain>
    </source>
</reference>
<dbReference type="AlphaFoldDB" id="A0A1M5MQ54"/>
<dbReference type="InterPro" id="IPR016136">
    <property type="entry name" value="DNA_helicase_N/primase_C"/>
</dbReference>
<dbReference type="SUPFAM" id="SSF48024">
    <property type="entry name" value="N-terminal domain of DnaB helicase"/>
    <property type="match status" value="1"/>
</dbReference>
<keyword evidence="4" id="KW-0547">Nucleotide-binding</keyword>